<organism evidence="2">
    <name type="scientific">Sesamum latifolium</name>
    <dbReference type="NCBI Taxonomy" id="2727402"/>
    <lineage>
        <taxon>Eukaryota</taxon>
        <taxon>Viridiplantae</taxon>
        <taxon>Streptophyta</taxon>
        <taxon>Embryophyta</taxon>
        <taxon>Tracheophyta</taxon>
        <taxon>Spermatophyta</taxon>
        <taxon>Magnoliopsida</taxon>
        <taxon>eudicotyledons</taxon>
        <taxon>Gunneridae</taxon>
        <taxon>Pentapetalae</taxon>
        <taxon>asterids</taxon>
        <taxon>lamiids</taxon>
        <taxon>Lamiales</taxon>
        <taxon>Pedaliaceae</taxon>
        <taxon>Sesamum</taxon>
    </lineage>
</organism>
<evidence type="ECO:0000313" key="2">
    <source>
        <dbReference type="EMBL" id="KAL0443301.1"/>
    </source>
</evidence>
<dbReference type="EMBL" id="JACGWN010000007">
    <property type="protein sequence ID" value="KAL0443301.1"/>
    <property type="molecule type" value="Genomic_DNA"/>
</dbReference>
<dbReference type="InterPro" id="IPR019721">
    <property type="entry name" value="NADH-UbQ_OxRdtase_su21_N"/>
</dbReference>
<evidence type="ECO:0000259" key="1">
    <source>
        <dbReference type="Pfam" id="PF10785"/>
    </source>
</evidence>
<dbReference type="AlphaFoldDB" id="A0AAW2WPX7"/>
<feature type="domain" description="NADH-ubiquinone oxidoreductase 21kDa subunit N-terminal" evidence="1">
    <location>
        <begin position="11"/>
        <end position="89"/>
    </location>
</feature>
<gene>
    <name evidence="2" type="ORF">Slati_2052800</name>
</gene>
<reference evidence="2" key="2">
    <citation type="journal article" date="2024" name="Plant">
        <title>Genomic evolution and insights into agronomic trait innovations of Sesamum species.</title>
        <authorList>
            <person name="Miao H."/>
            <person name="Wang L."/>
            <person name="Qu L."/>
            <person name="Liu H."/>
            <person name="Sun Y."/>
            <person name="Le M."/>
            <person name="Wang Q."/>
            <person name="Wei S."/>
            <person name="Zheng Y."/>
            <person name="Lin W."/>
            <person name="Duan Y."/>
            <person name="Cao H."/>
            <person name="Xiong S."/>
            <person name="Wang X."/>
            <person name="Wei L."/>
            <person name="Li C."/>
            <person name="Ma Q."/>
            <person name="Ju M."/>
            <person name="Zhao R."/>
            <person name="Li G."/>
            <person name="Mu C."/>
            <person name="Tian Q."/>
            <person name="Mei H."/>
            <person name="Zhang T."/>
            <person name="Gao T."/>
            <person name="Zhang H."/>
        </authorList>
    </citation>
    <scope>NUCLEOTIDE SEQUENCE</scope>
    <source>
        <strain evidence="2">KEN1</strain>
    </source>
</reference>
<name>A0AAW2WPX7_9LAMI</name>
<sequence>MNTDITASVKPEYPVIDRNPPFTKTVANFNTLDYLRLSTITGVSVVVGYLSGIKPGIRGPSMVTGGLIGVMGGFMYAYQNSAGRLMGFFPNEGEVVQILQDGPKGSRGTLQVYPQKESPETVIDWLGLNPKPNKSTWSNQNFARSMVPNCHPIGRRFRPDQLCFSELSVSIFSRMDAAPIFSSLQLIPCVKYPSTRGFITNQPTYYGSNLTPSITTRPAILPSRNIPSTSRTSAINDFSAITSDPVQPEITWQIILGTLAGVTPFVVAGIEFSKRIVAQRKCKVCKGSGLVLRDKKYYFRCPGCEKQIGCRRVLAMAILEEILHWLDRVGASSFTSHWGNQNF</sequence>
<protein>
    <recommendedName>
        <fullName evidence="1">NADH-ubiquinone oxidoreductase 21kDa subunit N-terminal domain-containing protein</fullName>
    </recommendedName>
</protein>
<dbReference type="Pfam" id="PF10785">
    <property type="entry name" value="NADH-u_ox-rdase"/>
    <property type="match status" value="1"/>
</dbReference>
<accession>A0AAW2WPX7</accession>
<dbReference type="InterPro" id="IPR053229">
    <property type="entry name" value="NADH-Q_oxidrdct_subunit"/>
</dbReference>
<proteinExistence type="predicted"/>
<comment type="caution">
    <text evidence="2">The sequence shown here is derived from an EMBL/GenBank/DDBJ whole genome shotgun (WGS) entry which is preliminary data.</text>
</comment>
<dbReference type="PANTHER" id="PTHR34062:SF1">
    <property type="entry name" value="NADH-UBIQUINONE OXIDOREDUCTASE 21KDA SUBUNIT N-TERMINAL DOMAIN-CONTAINING PROTEIN"/>
    <property type="match status" value="1"/>
</dbReference>
<dbReference type="PANTHER" id="PTHR34062">
    <property type="entry name" value="OXIDOREDUCTASE 21 KDA SUBUNIT, PUTATIVE (AFU_ORTHOLOGUE AFUA_4G04750)-RELATED"/>
    <property type="match status" value="1"/>
</dbReference>
<reference evidence="2" key="1">
    <citation type="submission" date="2020-06" db="EMBL/GenBank/DDBJ databases">
        <authorList>
            <person name="Li T."/>
            <person name="Hu X."/>
            <person name="Zhang T."/>
            <person name="Song X."/>
            <person name="Zhang H."/>
            <person name="Dai N."/>
            <person name="Sheng W."/>
            <person name="Hou X."/>
            <person name="Wei L."/>
        </authorList>
    </citation>
    <scope>NUCLEOTIDE SEQUENCE</scope>
    <source>
        <strain evidence="2">KEN1</strain>
        <tissue evidence="2">Leaf</tissue>
    </source>
</reference>